<evidence type="ECO:0008006" key="4">
    <source>
        <dbReference type="Google" id="ProtNLM"/>
    </source>
</evidence>
<dbReference type="EMBL" id="HBJA01131186">
    <property type="protein sequence ID" value="CAE0833765.1"/>
    <property type="molecule type" value="Transcribed_RNA"/>
</dbReference>
<accession>A0A6T2J285</accession>
<evidence type="ECO:0000313" key="2">
    <source>
        <dbReference type="EMBL" id="CAE0833764.1"/>
    </source>
</evidence>
<dbReference type="InterPro" id="IPR014710">
    <property type="entry name" value="RmlC-like_jellyroll"/>
</dbReference>
<dbReference type="InterPro" id="IPR011051">
    <property type="entry name" value="RmlC_Cupin_sf"/>
</dbReference>
<dbReference type="EMBL" id="HBJA01131185">
    <property type="protein sequence ID" value="CAE0833764.1"/>
    <property type="molecule type" value="Transcribed_RNA"/>
</dbReference>
<dbReference type="InterPro" id="IPR009297">
    <property type="entry name" value="DUF952"/>
</dbReference>
<sequence>MSVHEPVPVVESPSLEIKEFFGRVSSNHDVLSACVCTVSAACEEAYQAPEFDEYVLVLEGTINIKHSNGEIQTVEAGKGLFLPKNTRVKWMWPGPCKYVPICVPAFSPSNCHREEEEGPTAKTEESMDHLRQLHAALRFPFLFHAAQKSLWEEAKAAGKIYYPPTYKQDSFTHATANPSALVDVLNHFYTDVPGDWLCLRMTNASLQKAGISTTFESTAPVGDKPAFDAGDELFPHVQGGIPTTGGVVFEELPIHRDAKGNFTGIPGIFEDAKSTPASPPATPGPAGLPGPTRYGFASGFIAGLGVAVFGLGVLGFVASEKK</sequence>
<dbReference type="Gene3D" id="2.60.120.10">
    <property type="entry name" value="Jelly Rolls"/>
    <property type="match status" value="1"/>
</dbReference>
<dbReference type="Pfam" id="PF06108">
    <property type="entry name" value="DUF952"/>
    <property type="match status" value="1"/>
</dbReference>
<name>A0A6T2J285_9EUGL</name>
<organism evidence="2">
    <name type="scientific">Eutreptiella gymnastica</name>
    <dbReference type="NCBI Taxonomy" id="73025"/>
    <lineage>
        <taxon>Eukaryota</taxon>
        <taxon>Discoba</taxon>
        <taxon>Euglenozoa</taxon>
        <taxon>Euglenida</taxon>
        <taxon>Spirocuta</taxon>
        <taxon>Euglenophyceae</taxon>
        <taxon>Eutreptiales</taxon>
        <taxon>Eutreptiaceae</taxon>
        <taxon>Eutreptiella</taxon>
    </lineage>
</organism>
<evidence type="ECO:0000313" key="3">
    <source>
        <dbReference type="EMBL" id="CAE0833765.1"/>
    </source>
</evidence>
<evidence type="ECO:0000256" key="1">
    <source>
        <dbReference type="SAM" id="Phobius"/>
    </source>
</evidence>
<feature type="transmembrane region" description="Helical" evidence="1">
    <location>
        <begin position="294"/>
        <end position="318"/>
    </location>
</feature>
<dbReference type="SUPFAM" id="SSF51182">
    <property type="entry name" value="RmlC-like cupins"/>
    <property type="match status" value="1"/>
</dbReference>
<dbReference type="AlphaFoldDB" id="A0A6T2J285"/>
<proteinExistence type="predicted"/>
<keyword evidence="1" id="KW-1133">Transmembrane helix</keyword>
<keyword evidence="1" id="KW-0472">Membrane</keyword>
<keyword evidence="1" id="KW-0812">Transmembrane</keyword>
<dbReference type="Gene3D" id="3.20.170.20">
    <property type="entry name" value="Protein of unknown function DUF952"/>
    <property type="match status" value="1"/>
</dbReference>
<gene>
    <name evidence="2" type="ORF">EGYM00163_LOCUS45060</name>
    <name evidence="3" type="ORF">EGYM00163_LOCUS45061</name>
</gene>
<reference evidence="2" key="1">
    <citation type="submission" date="2021-01" db="EMBL/GenBank/DDBJ databases">
        <authorList>
            <person name="Corre E."/>
            <person name="Pelletier E."/>
            <person name="Niang G."/>
            <person name="Scheremetjew M."/>
            <person name="Finn R."/>
            <person name="Kale V."/>
            <person name="Holt S."/>
            <person name="Cochrane G."/>
            <person name="Meng A."/>
            <person name="Brown T."/>
            <person name="Cohen L."/>
        </authorList>
    </citation>
    <scope>NUCLEOTIDE SEQUENCE</scope>
    <source>
        <strain evidence="2">CCMP1594</strain>
    </source>
</reference>
<protein>
    <recommendedName>
        <fullName evidence="4">(S)-ureidoglycine aminohydrolase cupin domain-containing protein</fullName>
    </recommendedName>
</protein>